<dbReference type="Gene3D" id="1.20.1740.10">
    <property type="entry name" value="Amino acid/polyamine transporter I"/>
    <property type="match status" value="1"/>
</dbReference>
<reference evidence="4" key="1">
    <citation type="journal article" date="2021" name="Nat. Commun.">
        <title>Genomic analyses provide insights into spinach domestication and the genetic basis of agronomic traits.</title>
        <authorList>
            <person name="Cai X."/>
            <person name="Sun X."/>
            <person name="Xu C."/>
            <person name="Sun H."/>
            <person name="Wang X."/>
            <person name="Ge C."/>
            <person name="Zhang Z."/>
            <person name="Wang Q."/>
            <person name="Fei Z."/>
            <person name="Jiao C."/>
            <person name="Wang Q."/>
        </authorList>
    </citation>
    <scope>NUCLEOTIDE SEQUENCE [LARGE SCALE GENOMIC DNA]</scope>
    <source>
        <strain evidence="4">cv. Varoflay</strain>
    </source>
</reference>
<evidence type="ECO:0000256" key="2">
    <source>
        <dbReference type="SAM" id="MobiDB-lite"/>
    </source>
</evidence>
<evidence type="ECO:0000313" key="5">
    <source>
        <dbReference type="RefSeq" id="XP_056688092.1"/>
    </source>
</evidence>
<keyword evidence="4" id="KW-1185">Reference proteome</keyword>
<feature type="compositionally biased region" description="Basic and acidic residues" evidence="2">
    <location>
        <begin position="44"/>
        <end position="54"/>
    </location>
</feature>
<sequence>MRSSLSHFYLSSLRSSFSPETTTTIRRFRGAPPRSSAQNPKENQTVEERRRRSDGGGATAVYGDLKLVSVLSEFKKEIPIFLPFSSRCSLHSPYHLSLRSLASPVRTAAADDCPVCTATPITTNALLSLPHSSLLILSFLLFLFDVGLPSSSPPPDFLLSLCCSQRRHPEFRRCFHFPSSAASCFSHRTKYLRDHHIGGTSLAKLNELNCFIVVPSPSGSSLAIAKEGELTIGTIDDIQKLHIRSIPLGEHARRICHQEQAIAELNQVKAESNHDMKKSLTWWDLTWFGIDAVIGVGIFVLTGQEANQDAGPAVILYFAVSGVFAMLSVLCYTEFDVEIPVADFQ</sequence>
<gene>
    <name evidence="5" type="primary">LOC110790049</name>
</gene>
<evidence type="ECO:0000256" key="3">
    <source>
        <dbReference type="SAM" id="Phobius"/>
    </source>
</evidence>
<keyword evidence="3" id="KW-0472">Membrane</keyword>
<dbReference type="PANTHER" id="PTHR43243:SF1">
    <property type="entry name" value="CATIONIC AMINO ACID TRANSPORTER 1"/>
    <property type="match status" value="1"/>
</dbReference>
<comment type="similarity">
    <text evidence="1">Belongs to the amino acid-polyamine-organocation (APC) superfamily. Cationic amino acid transporter (CAT) (TC 2.A.3.3) family.</text>
</comment>
<dbReference type="RefSeq" id="XP_056688092.1">
    <property type="nucleotide sequence ID" value="XM_056832114.1"/>
</dbReference>
<dbReference type="Proteomes" id="UP000813463">
    <property type="component" value="Chromosome 6"/>
</dbReference>
<dbReference type="InterPro" id="IPR015943">
    <property type="entry name" value="WD40/YVTN_repeat-like_dom_sf"/>
</dbReference>
<reference evidence="5" key="2">
    <citation type="submission" date="2025-08" db="UniProtKB">
        <authorList>
            <consortium name="RefSeq"/>
        </authorList>
    </citation>
    <scope>IDENTIFICATION</scope>
    <source>
        <tissue evidence="5">Leaf</tissue>
    </source>
</reference>
<keyword evidence="3" id="KW-1133">Transmembrane helix</keyword>
<protein>
    <submittedName>
        <fullName evidence="5">Uncharacterized protein</fullName>
    </submittedName>
</protein>
<keyword evidence="3" id="KW-0812">Transmembrane</keyword>
<accession>A0ABM3QXL8</accession>
<evidence type="ECO:0000256" key="1">
    <source>
        <dbReference type="ARBA" id="ARBA00008572"/>
    </source>
</evidence>
<evidence type="ECO:0000313" key="4">
    <source>
        <dbReference type="Proteomes" id="UP000813463"/>
    </source>
</evidence>
<feature type="transmembrane region" description="Helical" evidence="3">
    <location>
        <begin position="314"/>
        <end position="335"/>
    </location>
</feature>
<dbReference type="GeneID" id="110790049"/>
<feature type="transmembrane region" description="Helical" evidence="3">
    <location>
        <begin position="285"/>
        <end position="302"/>
    </location>
</feature>
<proteinExistence type="inferred from homology"/>
<name>A0ABM3QXL8_SPIOL</name>
<feature type="region of interest" description="Disordered" evidence="2">
    <location>
        <begin position="28"/>
        <end position="57"/>
    </location>
</feature>
<organism evidence="4 5">
    <name type="scientific">Spinacia oleracea</name>
    <name type="common">Spinach</name>
    <dbReference type="NCBI Taxonomy" id="3562"/>
    <lineage>
        <taxon>Eukaryota</taxon>
        <taxon>Viridiplantae</taxon>
        <taxon>Streptophyta</taxon>
        <taxon>Embryophyta</taxon>
        <taxon>Tracheophyta</taxon>
        <taxon>Spermatophyta</taxon>
        <taxon>Magnoliopsida</taxon>
        <taxon>eudicotyledons</taxon>
        <taxon>Gunneridae</taxon>
        <taxon>Pentapetalae</taxon>
        <taxon>Caryophyllales</taxon>
        <taxon>Chenopodiaceae</taxon>
        <taxon>Chenopodioideae</taxon>
        <taxon>Anserineae</taxon>
        <taxon>Spinacia</taxon>
    </lineage>
</organism>
<dbReference type="PANTHER" id="PTHR43243">
    <property type="entry name" value="INNER MEMBRANE TRANSPORTER YGJI-RELATED"/>
    <property type="match status" value="1"/>
</dbReference>
<dbReference type="Gene3D" id="2.130.10.10">
    <property type="entry name" value="YVTN repeat-like/Quinoprotein amine dehydrogenase"/>
    <property type="match status" value="1"/>
</dbReference>